<dbReference type="InterPro" id="IPR005821">
    <property type="entry name" value="Ion_trans_dom"/>
</dbReference>
<evidence type="ECO:0000259" key="14">
    <source>
        <dbReference type="PROSITE" id="PS50042"/>
    </source>
</evidence>
<keyword evidence="5" id="KW-0631">Potassium channel</keyword>
<keyword evidence="9" id="KW-0406">Ion transport</keyword>
<evidence type="ECO:0000256" key="12">
    <source>
        <dbReference type="SAM" id="MobiDB-lite"/>
    </source>
</evidence>
<accession>I7LWW8</accession>
<keyword evidence="11" id="KW-0407">Ion channel</keyword>
<keyword evidence="16" id="KW-1185">Reference proteome</keyword>
<name>I7LWW8_TETTS</name>
<keyword evidence="10 13" id="KW-0472">Membrane</keyword>
<dbReference type="InterPro" id="IPR050818">
    <property type="entry name" value="KCNH_animal-type"/>
</dbReference>
<dbReference type="InterPro" id="IPR000595">
    <property type="entry name" value="cNMP-bd_dom"/>
</dbReference>
<evidence type="ECO:0000256" key="6">
    <source>
        <dbReference type="ARBA" id="ARBA00022882"/>
    </source>
</evidence>
<dbReference type="Pfam" id="PF00520">
    <property type="entry name" value="Ion_trans"/>
    <property type="match status" value="1"/>
</dbReference>
<keyword evidence="7" id="KW-0630">Potassium</keyword>
<feature type="transmembrane region" description="Helical" evidence="13">
    <location>
        <begin position="95"/>
        <end position="115"/>
    </location>
</feature>
<evidence type="ECO:0000256" key="7">
    <source>
        <dbReference type="ARBA" id="ARBA00022958"/>
    </source>
</evidence>
<keyword evidence="3" id="KW-0633">Potassium transport</keyword>
<evidence type="ECO:0000256" key="10">
    <source>
        <dbReference type="ARBA" id="ARBA00023136"/>
    </source>
</evidence>
<dbReference type="GeneID" id="7843429"/>
<evidence type="ECO:0000256" key="5">
    <source>
        <dbReference type="ARBA" id="ARBA00022826"/>
    </source>
</evidence>
<dbReference type="PRINTS" id="PR01463">
    <property type="entry name" value="EAGCHANLFMLY"/>
</dbReference>
<feature type="compositionally biased region" description="Polar residues" evidence="12">
    <location>
        <begin position="1374"/>
        <end position="1391"/>
    </location>
</feature>
<feature type="transmembrane region" description="Helical" evidence="13">
    <location>
        <begin position="457"/>
        <end position="478"/>
    </location>
</feature>
<dbReference type="InterPro" id="IPR018490">
    <property type="entry name" value="cNMP-bd_dom_sf"/>
</dbReference>
<dbReference type="GO" id="GO:0034702">
    <property type="term" value="C:monoatomic ion channel complex"/>
    <property type="evidence" value="ECO:0007669"/>
    <property type="project" value="UniProtKB-KW"/>
</dbReference>
<keyword evidence="4 13" id="KW-0812">Transmembrane</keyword>
<evidence type="ECO:0000256" key="1">
    <source>
        <dbReference type="ARBA" id="ARBA00004141"/>
    </source>
</evidence>
<evidence type="ECO:0000313" key="15">
    <source>
        <dbReference type="EMBL" id="EAS03000.2"/>
    </source>
</evidence>
<keyword evidence="2" id="KW-0813">Transport</keyword>
<keyword evidence="8 13" id="KW-1133">Transmembrane helix</keyword>
<dbReference type="Gene3D" id="1.10.287.70">
    <property type="match status" value="1"/>
</dbReference>
<feature type="domain" description="Cyclic nucleotide-binding" evidence="14">
    <location>
        <begin position="642"/>
        <end position="748"/>
    </location>
</feature>
<dbReference type="RefSeq" id="XP_001023245.2">
    <property type="nucleotide sequence ID" value="XM_001023245.2"/>
</dbReference>
<dbReference type="PROSITE" id="PS50042">
    <property type="entry name" value="CNMP_BINDING_3"/>
    <property type="match status" value="1"/>
</dbReference>
<dbReference type="InterPro" id="IPR003938">
    <property type="entry name" value="K_chnl_volt-dep_EAG/ELK/ERG"/>
</dbReference>
<dbReference type="Pfam" id="PF00027">
    <property type="entry name" value="cNMP_binding"/>
    <property type="match status" value="1"/>
</dbReference>
<feature type="transmembrane region" description="Helical" evidence="13">
    <location>
        <begin position="536"/>
        <end position="562"/>
    </location>
</feature>
<dbReference type="SUPFAM" id="SSF51206">
    <property type="entry name" value="cAMP-binding domain-like"/>
    <property type="match status" value="1"/>
</dbReference>
<evidence type="ECO:0000256" key="13">
    <source>
        <dbReference type="SAM" id="Phobius"/>
    </source>
</evidence>
<evidence type="ECO:0000256" key="4">
    <source>
        <dbReference type="ARBA" id="ARBA00022692"/>
    </source>
</evidence>
<feature type="transmembrane region" description="Helical" evidence="13">
    <location>
        <begin position="406"/>
        <end position="429"/>
    </location>
</feature>
<dbReference type="InParanoid" id="I7LWW8"/>
<organism evidence="15 16">
    <name type="scientific">Tetrahymena thermophila (strain SB210)</name>
    <dbReference type="NCBI Taxonomy" id="312017"/>
    <lineage>
        <taxon>Eukaryota</taxon>
        <taxon>Sar</taxon>
        <taxon>Alveolata</taxon>
        <taxon>Ciliophora</taxon>
        <taxon>Intramacronucleata</taxon>
        <taxon>Oligohymenophorea</taxon>
        <taxon>Hymenostomatida</taxon>
        <taxon>Tetrahymenina</taxon>
        <taxon>Tetrahymenidae</taxon>
        <taxon>Tetrahymena</taxon>
    </lineage>
</organism>
<dbReference type="CDD" id="cd00038">
    <property type="entry name" value="CAP_ED"/>
    <property type="match status" value="1"/>
</dbReference>
<dbReference type="PANTHER" id="PTHR10217:SF435">
    <property type="entry name" value="POTASSIUM VOLTAGE-GATED CHANNEL PROTEIN EAG"/>
    <property type="match status" value="1"/>
</dbReference>
<dbReference type="OrthoDB" id="426293at2759"/>
<evidence type="ECO:0000256" key="2">
    <source>
        <dbReference type="ARBA" id="ARBA00022448"/>
    </source>
</evidence>
<proteinExistence type="predicted"/>
<dbReference type="GO" id="GO:0042391">
    <property type="term" value="P:regulation of membrane potential"/>
    <property type="evidence" value="ECO:0007669"/>
    <property type="project" value="TreeGrafter"/>
</dbReference>
<dbReference type="GO" id="GO:0005886">
    <property type="term" value="C:plasma membrane"/>
    <property type="evidence" value="ECO:0007669"/>
    <property type="project" value="TreeGrafter"/>
</dbReference>
<evidence type="ECO:0000256" key="11">
    <source>
        <dbReference type="ARBA" id="ARBA00023303"/>
    </source>
</evidence>
<evidence type="ECO:0000313" key="16">
    <source>
        <dbReference type="Proteomes" id="UP000009168"/>
    </source>
</evidence>
<gene>
    <name evidence="15" type="ORF">TTHERM_00494610</name>
</gene>
<dbReference type="KEGG" id="tet:TTHERM_00494610"/>
<dbReference type="Proteomes" id="UP000009168">
    <property type="component" value="Unassembled WGS sequence"/>
</dbReference>
<feature type="transmembrane region" description="Helical" evidence="13">
    <location>
        <begin position="507"/>
        <end position="524"/>
    </location>
</feature>
<evidence type="ECO:0000256" key="8">
    <source>
        <dbReference type="ARBA" id="ARBA00022989"/>
    </source>
</evidence>
<protein>
    <submittedName>
        <fullName evidence="15">Cation channel family protein</fullName>
    </submittedName>
</protein>
<feature type="region of interest" description="Disordered" evidence="12">
    <location>
        <begin position="1372"/>
        <end position="1400"/>
    </location>
</feature>
<reference evidence="16" key="1">
    <citation type="journal article" date="2006" name="PLoS Biol.">
        <title>Macronuclear genome sequence of the ciliate Tetrahymena thermophila, a model eukaryote.</title>
        <authorList>
            <person name="Eisen J.A."/>
            <person name="Coyne R.S."/>
            <person name="Wu M."/>
            <person name="Wu D."/>
            <person name="Thiagarajan M."/>
            <person name="Wortman J.R."/>
            <person name="Badger J.H."/>
            <person name="Ren Q."/>
            <person name="Amedeo P."/>
            <person name="Jones K.M."/>
            <person name="Tallon L.J."/>
            <person name="Delcher A.L."/>
            <person name="Salzberg S.L."/>
            <person name="Silva J.C."/>
            <person name="Haas B.J."/>
            <person name="Majoros W.H."/>
            <person name="Farzad M."/>
            <person name="Carlton J.M."/>
            <person name="Smith R.K. Jr."/>
            <person name="Garg J."/>
            <person name="Pearlman R.E."/>
            <person name="Karrer K.M."/>
            <person name="Sun L."/>
            <person name="Manning G."/>
            <person name="Elde N.C."/>
            <person name="Turkewitz A.P."/>
            <person name="Asai D.J."/>
            <person name="Wilkes D.E."/>
            <person name="Wang Y."/>
            <person name="Cai H."/>
            <person name="Collins K."/>
            <person name="Stewart B.A."/>
            <person name="Lee S.R."/>
            <person name="Wilamowska K."/>
            <person name="Weinberg Z."/>
            <person name="Ruzzo W.L."/>
            <person name="Wloga D."/>
            <person name="Gaertig J."/>
            <person name="Frankel J."/>
            <person name="Tsao C.-C."/>
            <person name="Gorovsky M.A."/>
            <person name="Keeling P.J."/>
            <person name="Waller R.F."/>
            <person name="Patron N.J."/>
            <person name="Cherry J.M."/>
            <person name="Stover N.A."/>
            <person name="Krieger C.J."/>
            <person name="del Toro C."/>
            <person name="Ryder H.F."/>
            <person name="Williamson S.C."/>
            <person name="Barbeau R.A."/>
            <person name="Hamilton E.P."/>
            <person name="Orias E."/>
        </authorList>
    </citation>
    <scope>NUCLEOTIDE SEQUENCE [LARGE SCALE GENOMIC DNA]</scope>
    <source>
        <strain evidence="16">SB210</strain>
    </source>
</reference>
<dbReference type="SUPFAM" id="SSF81324">
    <property type="entry name" value="Voltage-gated potassium channels"/>
    <property type="match status" value="1"/>
</dbReference>
<dbReference type="GO" id="GO:0005249">
    <property type="term" value="F:voltage-gated potassium channel activity"/>
    <property type="evidence" value="ECO:0007669"/>
    <property type="project" value="InterPro"/>
</dbReference>
<keyword evidence="6" id="KW-0851">Voltage-gated channel</keyword>
<dbReference type="InterPro" id="IPR014710">
    <property type="entry name" value="RmlC-like_jellyroll"/>
</dbReference>
<evidence type="ECO:0000256" key="3">
    <source>
        <dbReference type="ARBA" id="ARBA00022538"/>
    </source>
</evidence>
<dbReference type="Gene3D" id="2.60.120.10">
    <property type="entry name" value="Jelly Rolls"/>
    <property type="match status" value="1"/>
</dbReference>
<evidence type="ECO:0000256" key="9">
    <source>
        <dbReference type="ARBA" id="ARBA00023065"/>
    </source>
</evidence>
<dbReference type="eggNOG" id="KOG0498">
    <property type="taxonomic scope" value="Eukaryota"/>
</dbReference>
<dbReference type="PANTHER" id="PTHR10217">
    <property type="entry name" value="VOLTAGE AND LIGAND GATED POTASSIUM CHANNEL"/>
    <property type="match status" value="1"/>
</dbReference>
<comment type="subcellular location">
    <subcellularLocation>
        <location evidence="1">Membrane</location>
        <topology evidence="1">Multi-pass membrane protein</topology>
    </subcellularLocation>
</comment>
<dbReference type="Gene3D" id="1.10.287.630">
    <property type="entry name" value="Helix hairpin bin"/>
    <property type="match status" value="1"/>
</dbReference>
<dbReference type="EMBL" id="GG662512">
    <property type="protein sequence ID" value="EAS03000.2"/>
    <property type="molecule type" value="Genomic_DNA"/>
</dbReference>
<sequence>MGDNKRKACCNQILQKEQVALSLRQIQSDPSIIIEEQKTEQQEIAKNIKKQESQLTINSLPKKRAYLKNYSSQIHIGLNSTSKIDLHKQLQINQFINFFTYLLIYQLAFAQLQIINTLKLNLHQLLLFCLLIQFILQVTNNKQLNIFPLYFFTETSIFYCQKSDINDLDDRFRGLSEDEKQLAIKAEQKAIVKNSYYEKFVQSRSDIKLFKINSMLQALNLVVIVASFLDSIRKYGQQYKFKRLKETQFQIIGDQSSNYRFYFDNKYFIGNQPSRARSIFIRMQKSLYNWKIFYYLYNTILNAIDWNNLIILPDSLTKKIWDSYILFLLSLNIFYIPIKITWEEQSLGGFQLTSWVQIFLNDLPGWTFLADIILNFNTAYFSKGQIIYNRVKIIKNYLKTKFLGDLLVVVPFIISLRLNLILLNSVLILRTNKMFKLANYFEQLVNFTPKQTALYNLFKLIFTIVFVAHFAGCMFFFVGSMEMQNDVASKTWIQAANLQDRQWYEQYVTSLYWAVITMITIGYGDVTPITIYERIYVIFVTLMSCGVFAYSLNQIGLLIQALTKTSNQLKQRMNMLTRHLRHRGVCNSLQIQVRKYFEYWHQSNEENDGEECDKMIESLSNNLKKEVLNDIRNRLILKIPILVNNFSPSFLKNIANHIKTKRSKPEEILIDENQINDKLYFLASGQIVSYINIKKDDFQPYTILKNIKVNSIFDQISFMGDLPSLTGYRSVGSCMLYYINKEDFNQEIKNFPQDQEKYQLIKDNIVIYKSQRNINTKCNFCDKYTHSFDCCPYVKYIPYREKTLILYRVSVESIRKPQERREFSHKVLSQLRQTKERAVQYLIERNPYQNEEELIERLELVNFGEQEFYEQYMYYENQTNRTNLTYIQEEQYLNNVNDSEQDYLKQNSVIIQQELNSPIHKIQHANVFQMNRGYTNHDSSLVAAGFGGEINSNFEPTLIQKNNSNLNSLISVHDNIMQQQQSLQAQQNVNLQSQILNQQIITPIIQSQTGQQILENSVDNQQLTDSCQANNGLLNIQTTPNINFSAIKKKAIVIAKSPQLKKRNIDLNILLKQNQINLQSNQHSSNSNQNNFFPLQITASPRQHSSKFCYIDIGNRRKTIEESENRNSEDAQLCSAELINNVISQQKKKSFHKILSSNDQQQQLSDDQAGLDRKLAIIKNSEKKITSINYVNSFEQDGVQNQARRNSTSSRQVSIQQIPQSNTQLNQNGGNQHQMLQHQQYIYSHSLNNNQNMQAIQISQALAQLQKTEFMVLLGFDKMKEYNIYYPSGNYTKVIEKIENILQKQTKRNGRNISAFKKSVNKVIQICQLQNMILKKQSNLIKTGTPGTKKNGSLLLNQDSIRIRNTILHKRNNSHQQSSFQLAQQTNYSSKQDQENVETK</sequence>